<evidence type="ECO:0000313" key="1">
    <source>
        <dbReference type="EMBL" id="MDQ9091253.1"/>
    </source>
</evidence>
<dbReference type="Gene3D" id="1.10.260.40">
    <property type="entry name" value="lambda repressor-like DNA-binding domains"/>
    <property type="match status" value="1"/>
</dbReference>
<dbReference type="RefSeq" id="WP_309038646.1">
    <property type="nucleotide sequence ID" value="NZ_JAVIFY010000003.1"/>
</dbReference>
<name>A0ABU1B9P7_PSEHA</name>
<protein>
    <submittedName>
        <fullName evidence="1">Uncharacterized protein</fullName>
    </submittedName>
</protein>
<proteinExistence type="predicted"/>
<gene>
    <name evidence="1" type="ORF">RC083_06565</name>
</gene>
<keyword evidence="2" id="KW-1185">Reference proteome</keyword>
<evidence type="ECO:0000313" key="2">
    <source>
        <dbReference type="Proteomes" id="UP001226574"/>
    </source>
</evidence>
<reference evidence="1 2" key="1">
    <citation type="submission" date="2023-08" db="EMBL/GenBank/DDBJ databases">
        <title>Pseudoalteromonas haloplanktis LL1 genome.</title>
        <authorList>
            <person name="Wu S."/>
        </authorList>
    </citation>
    <scope>NUCLEOTIDE SEQUENCE [LARGE SCALE GENOMIC DNA]</scope>
    <source>
        <strain evidence="1 2">LL1</strain>
    </source>
</reference>
<comment type="caution">
    <text evidence="1">The sequence shown here is derived from an EMBL/GenBank/DDBJ whole genome shotgun (WGS) entry which is preliminary data.</text>
</comment>
<dbReference type="Proteomes" id="UP001226574">
    <property type="component" value="Unassembled WGS sequence"/>
</dbReference>
<accession>A0ABU1B9P7</accession>
<organism evidence="1 2">
    <name type="scientific">Pseudoalteromonas haloplanktis</name>
    <name type="common">Alteromonas haloplanktis</name>
    <dbReference type="NCBI Taxonomy" id="228"/>
    <lineage>
        <taxon>Bacteria</taxon>
        <taxon>Pseudomonadati</taxon>
        <taxon>Pseudomonadota</taxon>
        <taxon>Gammaproteobacteria</taxon>
        <taxon>Alteromonadales</taxon>
        <taxon>Pseudoalteromonadaceae</taxon>
        <taxon>Pseudoalteromonas</taxon>
    </lineage>
</organism>
<dbReference type="EMBL" id="JAVIFY010000003">
    <property type="protein sequence ID" value="MDQ9091253.1"/>
    <property type="molecule type" value="Genomic_DNA"/>
</dbReference>
<sequence length="118" mass="13651">MQKDSKEVFETIRVLYGFKNLTELSIYFEKNGNWAAQMAKKGSIPFPQCVQASIEKQVSMDWLLFSESKPVFDRKALINEVKEGLYESHELGILPELNEDRLVTTSAIIVKRIEKMQH</sequence>
<dbReference type="InterPro" id="IPR010982">
    <property type="entry name" value="Lambda_DNA-bd_dom_sf"/>
</dbReference>